<evidence type="ECO:0000313" key="1">
    <source>
        <dbReference type="EMBL" id="CDW45783.1"/>
    </source>
</evidence>
<dbReference type="AlphaFoldDB" id="A0A0K2V5F9"/>
<name>A0A0K2V5F9_LEPSM</name>
<reference evidence="1" key="1">
    <citation type="submission" date="2014-05" db="EMBL/GenBank/DDBJ databases">
        <authorList>
            <person name="Chronopoulou M."/>
        </authorList>
    </citation>
    <scope>NUCLEOTIDE SEQUENCE</scope>
    <source>
        <tissue evidence="1">Whole organism</tissue>
    </source>
</reference>
<dbReference type="EMBL" id="HACA01028422">
    <property type="protein sequence ID" value="CDW45783.1"/>
    <property type="molecule type" value="Transcribed_RNA"/>
</dbReference>
<organism evidence="1">
    <name type="scientific">Lepeophtheirus salmonis</name>
    <name type="common">Salmon louse</name>
    <name type="synonym">Caligus salmonis</name>
    <dbReference type="NCBI Taxonomy" id="72036"/>
    <lineage>
        <taxon>Eukaryota</taxon>
        <taxon>Metazoa</taxon>
        <taxon>Ecdysozoa</taxon>
        <taxon>Arthropoda</taxon>
        <taxon>Crustacea</taxon>
        <taxon>Multicrustacea</taxon>
        <taxon>Hexanauplia</taxon>
        <taxon>Copepoda</taxon>
        <taxon>Siphonostomatoida</taxon>
        <taxon>Caligidae</taxon>
        <taxon>Lepeophtheirus</taxon>
    </lineage>
</organism>
<sequence>MKRVDPIGQQTAVYLSDHKSSTRFYSIIFVNIIYNNWIQYYEENTENNFHFHRR</sequence>
<protein>
    <submittedName>
        <fullName evidence="1">Uncharacterized protein</fullName>
    </submittedName>
</protein>
<feature type="non-terminal residue" evidence="1">
    <location>
        <position position="54"/>
    </location>
</feature>
<accession>A0A0K2V5F9</accession>
<proteinExistence type="predicted"/>